<keyword evidence="1" id="KW-1133">Transmembrane helix</keyword>
<dbReference type="Proteomes" id="UP000830639">
    <property type="component" value="Chromosome"/>
</dbReference>
<evidence type="ECO:0000313" key="3">
    <source>
        <dbReference type="Proteomes" id="UP000830639"/>
    </source>
</evidence>
<keyword evidence="1" id="KW-0472">Membrane</keyword>
<dbReference type="RefSeq" id="WP_248269013.1">
    <property type="nucleotide sequence ID" value="NZ_CP096034.1"/>
</dbReference>
<dbReference type="EMBL" id="CP096034">
    <property type="protein sequence ID" value="UPM56098.1"/>
    <property type="molecule type" value="Genomic_DNA"/>
</dbReference>
<proteinExistence type="predicted"/>
<sequence length="276" mass="32202">MKQIDAFVDSVYLNAGGNRKEIQELKAEMKSHLLEAVYELKSEGKSEQEAIKRAIERFGGEKEMRSIVGQLFQAQKTFAKWVLYCSIAFLLIFLSIFGFVWQYEEQHSHELSVIATQIADELANKEKVSPESKKEIAKLVESKDFISKVSIYSSKKVRTQGEDWDTLNLVKPDYQYKKNVWAPEWLVPDFYPSGSANKDWYVEMEHRSFGSFSGYVLLAGLVIYWTLFTIWATVNAYHNKRLKTGWVIVFALFNVLGYLVYRYQFVFRKFKTIVIR</sequence>
<organism evidence="2 3">
    <name type="scientific">Gottfriedia acidiceleris</name>
    <dbReference type="NCBI Taxonomy" id="371036"/>
    <lineage>
        <taxon>Bacteria</taxon>
        <taxon>Bacillati</taxon>
        <taxon>Bacillota</taxon>
        <taxon>Bacilli</taxon>
        <taxon>Bacillales</taxon>
        <taxon>Bacillaceae</taxon>
        <taxon>Gottfriedia</taxon>
    </lineage>
</organism>
<evidence type="ECO:0000256" key="1">
    <source>
        <dbReference type="SAM" id="Phobius"/>
    </source>
</evidence>
<keyword evidence="1" id="KW-0812">Transmembrane</keyword>
<dbReference type="NCBIfam" id="NF038403">
    <property type="entry name" value="perm_prefix_1"/>
    <property type="match status" value="1"/>
</dbReference>
<dbReference type="InterPro" id="IPR047928">
    <property type="entry name" value="Perm_prefix_1"/>
</dbReference>
<accession>A0ABY4JQJ8</accession>
<feature type="transmembrane region" description="Helical" evidence="1">
    <location>
        <begin position="244"/>
        <end position="261"/>
    </location>
</feature>
<feature type="transmembrane region" description="Helical" evidence="1">
    <location>
        <begin position="81"/>
        <end position="101"/>
    </location>
</feature>
<name>A0ABY4JQJ8_9BACI</name>
<protein>
    <submittedName>
        <fullName evidence="2">Permease prefix domain 1-containing protein</fullName>
    </submittedName>
</protein>
<evidence type="ECO:0000313" key="2">
    <source>
        <dbReference type="EMBL" id="UPM56098.1"/>
    </source>
</evidence>
<feature type="transmembrane region" description="Helical" evidence="1">
    <location>
        <begin position="212"/>
        <end position="232"/>
    </location>
</feature>
<keyword evidence="3" id="KW-1185">Reference proteome</keyword>
<reference evidence="2 3" key="1">
    <citation type="submission" date="2022-04" db="EMBL/GenBank/DDBJ databases">
        <title>Mechanism of arsenic methylation and mitigation arsenic toxicity by Bacillus sp. LH14 from an Arsenic-Contaminated Paddy Soil.</title>
        <authorList>
            <person name="Wang D."/>
        </authorList>
    </citation>
    <scope>NUCLEOTIDE SEQUENCE [LARGE SCALE GENOMIC DNA]</scope>
    <source>
        <strain evidence="2 3">LH14</strain>
    </source>
</reference>
<gene>
    <name evidence="2" type="ORF">MY490_09800</name>
</gene>